<evidence type="ECO:0000313" key="2">
    <source>
        <dbReference type="EMBL" id="MBC5633284.1"/>
    </source>
</evidence>
<organism evidence="2 3">
    <name type="scientific">Parabacteroides hominis</name>
    <dbReference type="NCBI Taxonomy" id="2763057"/>
    <lineage>
        <taxon>Bacteria</taxon>
        <taxon>Pseudomonadati</taxon>
        <taxon>Bacteroidota</taxon>
        <taxon>Bacteroidia</taxon>
        <taxon>Bacteroidales</taxon>
        <taxon>Tannerellaceae</taxon>
        <taxon>Parabacteroides</taxon>
    </lineage>
</organism>
<gene>
    <name evidence="2" type="ORF">H8S65_10965</name>
</gene>
<keyword evidence="1" id="KW-0812">Transmembrane</keyword>
<protein>
    <submittedName>
        <fullName evidence="2">Uncharacterized protein</fullName>
    </submittedName>
</protein>
<keyword evidence="3" id="KW-1185">Reference proteome</keyword>
<accession>A0ABR7DPC8</accession>
<dbReference type="Proteomes" id="UP000651475">
    <property type="component" value="Unassembled WGS sequence"/>
</dbReference>
<proteinExistence type="predicted"/>
<keyword evidence="1" id="KW-1133">Transmembrane helix</keyword>
<keyword evidence="1" id="KW-0472">Membrane</keyword>
<feature type="transmembrane region" description="Helical" evidence="1">
    <location>
        <begin position="184"/>
        <end position="201"/>
    </location>
</feature>
<reference evidence="2 3" key="1">
    <citation type="submission" date="2020-08" db="EMBL/GenBank/DDBJ databases">
        <title>Genome public.</title>
        <authorList>
            <person name="Liu C."/>
            <person name="Sun Q."/>
        </authorList>
    </citation>
    <scope>NUCLEOTIDE SEQUENCE [LARGE SCALE GENOMIC DNA]</scope>
    <source>
        <strain evidence="2 3">NSJ-79</strain>
    </source>
</reference>
<evidence type="ECO:0000256" key="1">
    <source>
        <dbReference type="SAM" id="Phobius"/>
    </source>
</evidence>
<dbReference type="RefSeq" id="WP_186930021.1">
    <property type="nucleotide sequence ID" value="NZ_JACOOJ010000017.1"/>
</dbReference>
<name>A0ABR7DPC8_9BACT</name>
<dbReference type="EMBL" id="JACOOJ010000017">
    <property type="protein sequence ID" value="MBC5633284.1"/>
    <property type="molecule type" value="Genomic_DNA"/>
</dbReference>
<evidence type="ECO:0000313" key="3">
    <source>
        <dbReference type="Proteomes" id="UP000651475"/>
    </source>
</evidence>
<comment type="caution">
    <text evidence="2">The sequence shown here is derived from an EMBL/GenBank/DDBJ whole genome shotgun (WGS) entry which is preliminary data.</text>
</comment>
<sequence>MIPENEIERQREALYTLYNKEIKPLVAEIEARFEEFPEPLLAEIFFFNDYMANGYRESITEKEYDESIELALKHLTQLKLYLYVYLNAALVLVIELFEEQTLNVDLNAINDGSFFKEYTRKKKSAESKLMLAKERERWLSATEALTLYQDAYQDYIKLEDFLNLKSCEVNRAVSMYHLSFKSKLFIWIFPILISAVVSFFYPSEVKSYLFSILNK</sequence>